<keyword evidence="1" id="KW-0812">Transmembrane</keyword>
<evidence type="ECO:0000313" key="3">
    <source>
        <dbReference type="Proteomes" id="UP000312032"/>
    </source>
</evidence>
<dbReference type="Proteomes" id="UP000312032">
    <property type="component" value="Unassembled WGS sequence"/>
</dbReference>
<evidence type="ECO:0000256" key="1">
    <source>
        <dbReference type="SAM" id="Phobius"/>
    </source>
</evidence>
<protein>
    <submittedName>
        <fullName evidence="2">Uncharacterized protein</fullName>
    </submittedName>
</protein>
<feature type="transmembrane region" description="Helical" evidence="1">
    <location>
        <begin position="12"/>
        <end position="32"/>
    </location>
</feature>
<feature type="transmembrane region" description="Helical" evidence="1">
    <location>
        <begin position="68"/>
        <end position="94"/>
    </location>
</feature>
<keyword evidence="3" id="KW-1185">Reference proteome</keyword>
<name>A0A5C4U2Y4_9CORY</name>
<dbReference type="AlphaFoldDB" id="A0A5C4U2Y4"/>
<sequence>MAKSESSVPESFVLAVYCWAAVIGGELLHQILQTVTSFIDPSELLAVAKDSANSTIAEAGDHLLNASVYVSIVMMALLNIAVVIALGVALRFYARLHRYGPTSQRLLTIFSAFLVMRGLLIFGAFPAGTKVPTWLPLLDGSVQILIAVAAVLAIIFANRSSSIEHVNSAHKEA</sequence>
<dbReference type="EMBL" id="VDHJ01000008">
    <property type="protein sequence ID" value="TNL97298.1"/>
    <property type="molecule type" value="Genomic_DNA"/>
</dbReference>
<reference evidence="2 3" key="1">
    <citation type="submission" date="2019-06" db="EMBL/GenBank/DDBJ databases">
        <authorList>
            <person name="Li J."/>
        </authorList>
    </citation>
    <scope>NUCLEOTIDE SEQUENCE [LARGE SCALE GENOMIC DNA]</scope>
    <source>
        <strain evidence="2 3">LMG 28165</strain>
    </source>
</reference>
<feature type="transmembrane region" description="Helical" evidence="1">
    <location>
        <begin position="106"/>
        <end position="128"/>
    </location>
</feature>
<feature type="transmembrane region" description="Helical" evidence="1">
    <location>
        <begin position="140"/>
        <end position="157"/>
    </location>
</feature>
<proteinExistence type="predicted"/>
<accession>A0A5C4U2Y4</accession>
<dbReference type="RefSeq" id="WP_139465680.1">
    <property type="nucleotide sequence ID" value="NZ_VDHJ01000008.1"/>
</dbReference>
<gene>
    <name evidence="2" type="ORF">FHE74_06395</name>
</gene>
<comment type="caution">
    <text evidence="2">The sequence shown here is derived from an EMBL/GenBank/DDBJ whole genome shotgun (WGS) entry which is preliminary data.</text>
</comment>
<dbReference type="OrthoDB" id="4427569at2"/>
<organism evidence="2 3">
    <name type="scientific">Corynebacterium tapiri</name>
    <dbReference type="NCBI Taxonomy" id="1448266"/>
    <lineage>
        <taxon>Bacteria</taxon>
        <taxon>Bacillati</taxon>
        <taxon>Actinomycetota</taxon>
        <taxon>Actinomycetes</taxon>
        <taxon>Mycobacteriales</taxon>
        <taxon>Corynebacteriaceae</taxon>
        <taxon>Corynebacterium</taxon>
    </lineage>
</organism>
<keyword evidence="1" id="KW-1133">Transmembrane helix</keyword>
<keyword evidence="1" id="KW-0472">Membrane</keyword>
<evidence type="ECO:0000313" key="2">
    <source>
        <dbReference type="EMBL" id="TNL97298.1"/>
    </source>
</evidence>